<evidence type="ECO:0000313" key="3">
    <source>
        <dbReference type="EMBL" id="OQR73895.1"/>
    </source>
</evidence>
<reference evidence="3 4" key="1">
    <citation type="journal article" date="2017" name="Gigascience">
        <title>Draft genome of the honey bee ectoparasitic mite, Tropilaelaps mercedesae, is shaped by the parasitic life history.</title>
        <authorList>
            <person name="Dong X."/>
            <person name="Armstrong S.D."/>
            <person name="Xia D."/>
            <person name="Makepeace B.L."/>
            <person name="Darby A.C."/>
            <person name="Kadowaki T."/>
        </authorList>
    </citation>
    <scope>NUCLEOTIDE SEQUENCE [LARGE SCALE GENOMIC DNA]</scope>
    <source>
        <strain evidence="3">Wuxi-XJTLU</strain>
    </source>
</reference>
<dbReference type="EMBL" id="MNPL01009074">
    <property type="protein sequence ID" value="OQR73895.1"/>
    <property type="molecule type" value="Genomic_DNA"/>
</dbReference>
<sequence>MELWWLVEADMAQVPEIYNWYQQHGVLLPAPAYLLASIYFITFLASLFLLSGLFLRKSTYLLAWLFVLVIFFFPECGLSLFMSLKYWNLNSRGVAELSFYCTRLAINALCIICIQSLYTQWRQEKSVMKRLEDMNIMPSLISPVMVAKEPLSLNGMVSSSYRGGSVSSAPRITPLRTMFADSEPTFLGTPVALSRNASMIRRSHSSVSSSLHSALGASLFQPQPSPITSKPKGGDPDFFCNPDVHFQSLPRSEFDVKLFRQARRPLGRTFSEVHPSNSYQRWKPIYHISERATSSEDLHHLPTGFDYTRSLDRAQLRVKRHQSDAFKEHLPRRPEYFVCSDSRGNPGACDGHGQCHGVPDRRNLPSSASQHQGITLGRVHSARPFDYLARPGGMSYLPRPDQATSGSNQSVRDIAL</sequence>
<feature type="transmembrane region" description="Helical" evidence="2">
    <location>
        <begin position="62"/>
        <end position="84"/>
    </location>
</feature>
<feature type="region of interest" description="Disordered" evidence="1">
    <location>
        <begin position="393"/>
        <end position="416"/>
    </location>
</feature>
<protein>
    <submittedName>
        <fullName evidence="3">Uncharacterized protein</fullName>
    </submittedName>
</protein>
<proteinExistence type="predicted"/>
<keyword evidence="4" id="KW-1185">Reference proteome</keyword>
<keyword evidence="2" id="KW-0472">Membrane</keyword>
<dbReference type="Proteomes" id="UP000192247">
    <property type="component" value="Unassembled WGS sequence"/>
</dbReference>
<gene>
    <name evidence="3" type="ORF">BIW11_01059</name>
</gene>
<keyword evidence="2" id="KW-0812">Transmembrane</keyword>
<name>A0A1V9XK53_9ACAR</name>
<dbReference type="OrthoDB" id="6339047at2759"/>
<evidence type="ECO:0000256" key="1">
    <source>
        <dbReference type="SAM" id="MobiDB-lite"/>
    </source>
</evidence>
<feature type="transmembrane region" description="Helical" evidence="2">
    <location>
        <begin position="104"/>
        <end position="121"/>
    </location>
</feature>
<evidence type="ECO:0000313" key="4">
    <source>
        <dbReference type="Proteomes" id="UP000192247"/>
    </source>
</evidence>
<accession>A0A1V9XK53</accession>
<comment type="caution">
    <text evidence="3">The sequence shown here is derived from an EMBL/GenBank/DDBJ whole genome shotgun (WGS) entry which is preliminary data.</text>
</comment>
<dbReference type="AlphaFoldDB" id="A0A1V9XK53"/>
<evidence type="ECO:0000256" key="2">
    <source>
        <dbReference type="SAM" id="Phobius"/>
    </source>
</evidence>
<organism evidence="3 4">
    <name type="scientific">Tropilaelaps mercedesae</name>
    <dbReference type="NCBI Taxonomy" id="418985"/>
    <lineage>
        <taxon>Eukaryota</taxon>
        <taxon>Metazoa</taxon>
        <taxon>Ecdysozoa</taxon>
        <taxon>Arthropoda</taxon>
        <taxon>Chelicerata</taxon>
        <taxon>Arachnida</taxon>
        <taxon>Acari</taxon>
        <taxon>Parasitiformes</taxon>
        <taxon>Mesostigmata</taxon>
        <taxon>Gamasina</taxon>
        <taxon>Dermanyssoidea</taxon>
        <taxon>Laelapidae</taxon>
        <taxon>Tropilaelaps</taxon>
    </lineage>
</organism>
<feature type="transmembrane region" description="Helical" evidence="2">
    <location>
        <begin position="32"/>
        <end position="55"/>
    </location>
</feature>
<dbReference type="InParanoid" id="A0A1V9XK53"/>
<feature type="compositionally biased region" description="Polar residues" evidence="1">
    <location>
        <begin position="402"/>
        <end position="416"/>
    </location>
</feature>
<keyword evidence="2" id="KW-1133">Transmembrane helix</keyword>